<reference evidence="2" key="1">
    <citation type="submission" date="2017-05" db="EMBL/GenBank/DDBJ databases">
        <title>Comparative genomics of five different resistance plasmids coexisted in a clinical multi-drug resistant Citrobacter freundii isolate.</title>
        <authorList>
            <person name="Jing O."/>
            <person name="Sun F."/>
            <person name="Zhou D."/>
            <person name="Feng J."/>
            <person name="Zhan Z."/>
            <person name="Xiong Z."/>
            <person name="Yang B."/>
            <person name="Liu Z."/>
            <person name="Li T."/>
            <person name="Tong Y."/>
            <person name="Xia P."/>
        </authorList>
    </citation>
    <scope>NUCLEOTIDE SEQUENCE</scope>
    <source>
        <strain evidence="2">P10159</strain>
        <plasmid evidence="2">pP10159-4</plasmid>
    </source>
</reference>
<dbReference type="RefSeq" id="WP_254150793.1">
    <property type="nucleotide sequence ID" value="NZ_MF072964.1"/>
</dbReference>
<evidence type="ECO:0000313" key="2">
    <source>
        <dbReference type="EMBL" id="AVA18344.1"/>
    </source>
</evidence>
<feature type="domain" description="HNH nuclease" evidence="1">
    <location>
        <begin position="196"/>
        <end position="245"/>
    </location>
</feature>
<dbReference type="AlphaFoldDB" id="A0A2L0W1X9"/>
<dbReference type="Pfam" id="PF13391">
    <property type="entry name" value="HNH_2"/>
    <property type="match status" value="1"/>
</dbReference>
<organism evidence="2">
    <name type="scientific">Citrobacter freundii</name>
    <dbReference type="NCBI Taxonomy" id="546"/>
    <lineage>
        <taxon>Bacteria</taxon>
        <taxon>Pseudomonadati</taxon>
        <taxon>Pseudomonadota</taxon>
        <taxon>Gammaproteobacteria</taxon>
        <taxon>Enterobacterales</taxon>
        <taxon>Enterobacteriaceae</taxon>
        <taxon>Citrobacter</taxon>
        <taxon>Citrobacter freundii complex</taxon>
    </lineage>
</organism>
<accession>A0A2L0W1X9</accession>
<sequence length="315" mass="35572">MNNGMQTGNNMNTRVNKPQPVRLRPVFQKLEELGLTGEIISIRTDGKTGTLTPDLKPGIFKTGPCQTKRIMTGNWVIADSRDYFEHVVLCVERPDGAYDIFTGSFIKLYPVENCKSKIVEMSNPVLVGMTYSIRKVFNGGKFSRRGIAYLSIPAVTSTKVTFPSRTYQEGQEQITMSSPDQAPFSEDVRKNCAGTCVLTGVRARQRTEAAHIKPRHAGGEPDVTNGILLRSDIHTLFDNWHFSIDPDSMKARFSPDVLSVDKDLLQLEGKQIDFSRLQMPINIEYLRHHGNDSNLLIVFYVQIMPDDFVMQLHRF</sequence>
<name>A0A2L0W1X9_CITFR</name>
<protein>
    <recommendedName>
        <fullName evidence="1">HNH nuclease domain-containing protein</fullName>
    </recommendedName>
</protein>
<dbReference type="InterPro" id="IPR003615">
    <property type="entry name" value="HNH_nuc"/>
</dbReference>
<keyword evidence="2" id="KW-0614">Plasmid</keyword>
<geneLocation type="plasmid" evidence="2">
    <name>pP10159-4</name>
</geneLocation>
<evidence type="ECO:0000259" key="1">
    <source>
        <dbReference type="Pfam" id="PF13391"/>
    </source>
</evidence>
<dbReference type="EMBL" id="MF072964">
    <property type="protein sequence ID" value="AVA18344.1"/>
    <property type="molecule type" value="Genomic_DNA"/>
</dbReference>
<proteinExistence type="predicted"/>